<dbReference type="AlphaFoldDB" id="A0A8G2FA27"/>
<dbReference type="Proteomes" id="UP000236725">
    <property type="component" value="Unassembled WGS sequence"/>
</dbReference>
<dbReference type="GO" id="GO:0005886">
    <property type="term" value="C:plasma membrane"/>
    <property type="evidence" value="ECO:0007669"/>
    <property type="project" value="UniProtKB-SubCell"/>
</dbReference>
<keyword evidence="8 10" id="KW-1133">Transmembrane helix</keyword>
<dbReference type="PANTHER" id="PTHR36122">
    <property type="entry name" value="NICOTINAMIDE RIBOSIDE TRANSPORTER PNUC"/>
    <property type="match status" value="1"/>
</dbReference>
<feature type="transmembrane region" description="Helical" evidence="10">
    <location>
        <begin position="35"/>
        <end position="54"/>
    </location>
</feature>
<reference evidence="11 12" key="1">
    <citation type="submission" date="2016-10" db="EMBL/GenBank/DDBJ databases">
        <authorList>
            <person name="Varghese N."/>
            <person name="Submissions S."/>
        </authorList>
    </citation>
    <scope>NUCLEOTIDE SEQUENCE [LARGE SCALE GENOMIC DNA]</scope>
    <source>
        <strain evidence="11 12">DSM 29073</strain>
    </source>
</reference>
<comment type="similarity">
    <text evidence="3">Belongs to the nicotinamide ribonucleoside (NR) uptake permease (TC 4.B.1) family.</text>
</comment>
<protein>
    <recommendedName>
        <fullName evidence="4">Nicotinamide riboside transporter PnuC</fullName>
    </recommendedName>
</protein>
<name>A0A8G2FA27_9BACT</name>
<feature type="transmembrane region" description="Helical" evidence="10">
    <location>
        <begin position="105"/>
        <end position="124"/>
    </location>
</feature>
<evidence type="ECO:0000256" key="8">
    <source>
        <dbReference type="ARBA" id="ARBA00022989"/>
    </source>
</evidence>
<gene>
    <name evidence="11" type="ORF">SAMN05444001_104136</name>
</gene>
<comment type="subcellular location">
    <subcellularLocation>
        <location evidence="2">Cell membrane</location>
        <topology evidence="2">Multi-pass membrane protein</topology>
    </subcellularLocation>
</comment>
<evidence type="ECO:0000256" key="9">
    <source>
        <dbReference type="ARBA" id="ARBA00023136"/>
    </source>
</evidence>
<keyword evidence="9 10" id="KW-0472">Membrane</keyword>
<dbReference type="InterPro" id="IPR006419">
    <property type="entry name" value="NMN_transpt_PnuC"/>
</dbReference>
<feature type="transmembrane region" description="Helical" evidence="10">
    <location>
        <begin position="158"/>
        <end position="175"/>
    </location>
</feature>
<evidence type="ECO:0000256" key="2">
    <source>
        <dbReference type="ARBA" id="ARBA00004651"/>
    </source>
</evidence>
<keyword evidence="6" id="KW-1003">Cell membrane</keyword>
<comment type="caution">
    <text evidence="11">The sequence shown here is derived from an EMBL/GenBank/DDBJ whole genome shotgun (WGS) entry which is preliminary data.</text>
</comment>
<dbReference type="PANTHER" id="PTHR36122:SF2">
    <property type="entry name" value="NICOTINAMIDE RIBOSIDE TRANSPORTER PNUC"/>
    <property type="match status" value="1"/>
</dbReference>
<accession>A0A8G2FA27</accession>
<feature type="transmembrane region" description="Helical" evidence="10">
    <location>
        <begin position="130"/>
        <end position="151"/>
    </location>
</feature>
<evidence type="ECO:0000256" key="6">
    <source>
        <dbReference type="ARBA" id="ARBA00022475"/>
    </source>
</evidence>
<evidence type="ECO:0000256" key="10">
    <source>
        <dbReference type="SAM" id="Phobius"/>
    </source>
</evidence>
<evidence type="ECO:0000256" key="4">
    <source>
        <dbReference type="ARBA" id="ARBA00017522"/>
    </source>
</evidence>
<feature type="transmembrane region" description="Helical" evidence="10">
    <location>
        <begin position="12"/>
        <end position="28"/>
    </location>
</feature>
<keyword evidence="7 10" id="KW-0812">Transmembrane</keyword>
<feature type="transmembrane region" description="Helical" evidence="10">
    <location>
        <begin position="181"/>
        <end position="198"/>
    </location>
</feature>
<keyword evidence="12" id="KW-1185">Reference proteome</keyword>
<evidence type="ECO:0000256" key="5">
    <source>
        <dbReference type="ARBA" id="ARBA00022448"/>
    </source>
</evidence>
<evidence type="ECO:0000256" key="1">
    <source>
        <dbReference type="ARBA" id="ARBA00002672"/>
    </source>
</evidence>
<evidence type="ECO:0000313" key="12">
    <source>
        <dbReference type="Proteomes" id="UP000236725"/>
    </source>
</evidence>
<dbReference type="Pfam" id="PF04973">
    <property type="entry name" value="NMN_transporter"/>
    <property type="match status" value="1"/>
</dbReference>
<sequence length="210" mass="24553">MPTIICQLSSVNFLEYFGVITGLLYLILEIKQHRAMWVVGFLTSLVYVFVFFFSKIYADMGLNMYYVGISIYGFWQWTRKKNKFLPEENKNSSERIIYRHLTPKLAVGVGIALLTIFIMIWYVLNNFTDSPIPIGDAFTTAVGIVATWMLARRIIEHWIFWIVVNFVSVYLFYIRGLYPTMFLYICYALLAIAGWHTWKKKGIKTDDSTL</sequence>
<evidence type="ECO:0000313" key="11">
    <source>
        <dbReference type="EMBL" id="SEF67221.1"/>
    </source>
</evidence>
<keyword evidence="5" id="KW-0813">Transport</keyword>
<evidence type="ECO:0000256" key="7">
    <source>
        <dbReference type="ARBA" id="ARBA00022692"/>
    </source>
</evidence>
<organism evidence="11 12">
    <name type="scientific">Parabacteroides chinchillae</name>
    <dbReference type="NCBI Taxonomy" id="871327"/>
    <lineage>
        <taxon>Bacteria</taxon>
        <taxon>Pseudomonadati</taxon>
        <taxon>Bacteroidota</taxon>
        <taxon>Bacteroidia</taxon>
        <taxon>Bacteroidales</taxon>
        <taxon>Tannerellaceae</taxon>
        <taxon>Parabacteroides</taxon>
    </lineage>
</organism>
<proteinExistence type="inferred from homology"/>
<comment type="function">
    <text evidence="1">Required for nicotinamide riboside transport across the inner membrane.</text>
</comment>
<evidence type="ECO:0000256" key="3">
    <source>
        <dbReference type="ARBA" id="ARBA00006669"/>
    </source>
</evidence>
<dbReference type="NCBIfam" id="TIGR01528">
    <property type="entry name" value="NMN_trans_PnuC"/>
    <property type="match status" value="1"/>
</dbReference>
<dbReference type="RefSeq" id="WP_103982756.1">
    <property type="nucleotide sequence ID" value="NZ_FNVS01000004.1"/>
</dbReference>
<dbReference type="GO" id="GO:0034257">
    <property type="term" value="F:nicotinamide riboside transmembrane transporter activity"/>
    <property type="evidence" value="ECO:0007669"/>
    <property type="project" value="InterPro"/>
</dbReference>
<dbReference type="EMBL" id="FNVS01000004">
    <property type="protein sequence ID" value="SEF67221.1"/>
    <property type="molecule type" value="Genomic_DNA"/>
</dbReference>